<feature type="compositionally biased region" description="Low complexity" evidence="1">
    <location>
        <begin position="187"/>
        <end position="200"/>
    </location>
</feature>
<dbReference type="InterPro" id="IPR009548">
    <property type="entry name" value="Prkrip1"/>
</dbReference>
<accession>A0ABR3DD98</accession>
<evidence type="ECO:0000256" key="1">
    <source>
        <dbReference type="SAM" id="MobiDB-lite"/>
    </source>
</evidence>
<feature type="region of interest" description="Disordered" evidence="1">
    <location>
        <begin position="141"/>
        <end position="422"/>
    </location>
</feature>
<gene>
    <name evidence="2" type="ORF">QR685DRAFT_571724</name>
</gene>
<dbReference type="Proteomes" id="UP001451303">
    <property type="component" value="Unassembled WGS sequence"/>
</dbReference>
<feature type="compositionally biased region" description="Low complexity" evidence="1">
    <location>
        <begin position="394"/>
        <end position="406"/>
    </location>
</feature>
<feature type="compositionally biased region" description="Gly residues" evidence="1">
    <location>
        <begin position="329"/>
        <end position="344"/>
    </location>
</feature>
<protein>
    <recommendedName>
        <fullName evidence="4">DUF1168-domain-containing protein</fullName>
    </recommendedName>
</protein>
<feature type="region of interest" description="Disordered" evidence="1">
    <location>
        <begin position="44"/>
        <end position="81"/>
    </location>
</feature>
<dbReference type="PANTHER" id="PTHR13507:SF0">
    <property type="entry name" value="PRKR-INTERACTING PROTEIN 1"/>
    <property type="match status" value="1"/>
</dbReference>
<keyword evidence="3" id="KW-1185">Reference proteome</keyword>
<dbReference type="Pfam" id="PF06658">
    <property type="entry name" value="DUF1168"/>
    <property type="match status" value="1"/>
</dbReference>
<reference evidence="2 3" key="1">
    <citation type="submission" date="2023-09" db="EMBL/GenBank/DDBJ databases">
        <title>Multi-omics analysis of a traditional fermented food reveals byproduct-associated fungal strains for waste-to-food upcycling.</title>
        <authorList>
            <consortium name="Lawrence Berkeley National Laboratory"/>
            <person name="Rekdal V.M."/>
            <person name="Villalobos-Escobedo J.M."/>
            <person name="Rodriguez-Valeron N."/>
            <person name="Garcia M.O."/>
            <person name="Vasquez D.P."/>
            <person name="Damayanti I."/>
            <person name="Sorensen P.M."/>
            <person name="Baidoo E.E."/>
            <person name="De Carvalho A.C."/>
            <person name="Riley R."/>
            <person name="Lipzen A."/>
            <person name="He G."/>
            <person name="Yan M."/>
            <person name="Haridas S."/>
            <person name="Daum C."/>
            <person name="Yoshinaga Y."/>
            <person name="Ng V."/>
            <person name="Grigoriev I.V."/>
            <person name="Munk R."/>
            <person name="Nuraida L."/>
            <person name="Wijaya C.H."/>
            <person name="Morales P.-C."/>
            <person name="Keasling J.D."/>
        </authorList>
    </citation>
    <scope>NUCLEOTIDE SEQUENCE [LARGE SCALE GENOMIC DNA]</scope>
    <source>
        <strain evidence="2 3">FGSC 2613</strain>
    </source>
</reference>
<evidence type="ECO:0000313" key="3">
    <source>
        <dbReference type="Proteomes" id="UP001451303"/>
    </source>
</evidence>
<comment type="caution">
    <text evidence="2">The sequence shown here is derived from an EMBL/GenBank/DDBJ whole genome shotgun (WGS) entry which is preliminary data.</text>
</comment>
<evidence type="ECO:0000313" key="2">
    <source>
        <dbReference type="EMBL" id="KAL0470627.1"/>
    </source>
</evidence>
<feature type="compositionally biased region" description="Basic residues" evidence="1">
    <location>
        <begin position="313"/>
        <end position="328"/>
    </location>
</feature>
<organism evidence="2 3">
    <name type="scientific">Neurospora intermedia</name>
    <dbReference type="NCBI Taxonomy" id="5142"/>
    <lineage>
        <taxon>Eukaryota</taxon>
        <taxon>Fungi</taxon>
        <taxon>Dikarya</taxon>
        <taxon>Ascomycota</taxon>
        <taxon>Pezizomycotina</taxon>
        <taxon>Sordariomycetes</taxon>
        <taxon>Sordariomycetidae</taxon>
        <taxon>Sordariales</taxon>
        <taxon>Sordariaceae</taxon>
        <taxon>Neurospora</taxon>
    </lineage>
</organism>
<name>A0ABR3DD98_NEUIN</name>
<feature type="compositionally biased region" description="Basic and acidic residues" evidence="1">
    <location>
        <begin position="354"/>
        <end position="368"/>
    </location>
</feature>
<feature type="compositionally biased region" description="Basic and acidic residues" evidence="1">
    <location>
        <begin position="275"/>
        <end position="312"/>
    </location>
</feature>
<feature type="compositionally biased region" description="Polar residues" evidence="1">
    <location>
        <begin position="208"/>
        <end position="219"/>
    </location>
</feature>
<proteinExistence type="predicted"/>
<sequence>MNTHLSAFGKTCQSPSRPISGSTVCAGFSVFLTLQPIRIVNTQQKAGANSSEPDSFLAASSRPRAQTTNVSPVALSNGSSSPISCSSAQRRIWSVWNEPTKPHRCDRPVRCRDFIPSPAQIQPPTSHLRLEILSEPTVITESPLNRTTKENHKLKGVCAPRSSERHEPEQPAAKHKNKVAKMSADDPSSIPTSTSRLSSRPTKRLRASSPTSLQASHLQQLFAKPDREIIIPPLPSSTTSGSSRLPPPPEIVTNVQGSSAGAGSGEFHVYKAARRREYERLRIMDEEVAKEKEREEFEAKKRERERADEEKTRRNREKREKKKNKGKGGKGGGGGGSGNGGASQGGSVTTANGAEKKETAKTGDEGGAKESAAGAGATSNDTAGESTGKEADKSSTLTTAAAASGAVVPGNAESGLLIVEDD</sequence>
<dbReference type="EMBL" id="JAVLET010000004">
    <property type="protein sequence ID" value="KAL0470627.1"/>
    <property type="molecule type" value="Genomic_DNA"/>
</dbReference>
<evidence type="ECO:0008006" key="4">
    <source>
        <dbReference type="Google" id="ProtNLM"/>
    </source>
</evidence>
<feature type="compositionally biased region" description="Polar residues" evidence="1">
    <location>
        <begin position="44"/>
        <end position="53"/>
    </location>
</feature>
<dbReference type="PANTHER" id="PTHR13507">
    <property type="entry name" value="PRKR-INTERACTING PROTEIN 1"/>
    <property type="match status" value="1"/>
</dbReference>